<organism evidence="1">
    <name type="scientific">marine sediment metagenome</name>
    <dbReference type="NCBI Taxonomy" id="412755"/>
    <lineage>
        <taxon>unclassified sequences</taxon>
        <taxon>metagenomes</taxon>
        <taxon>ecological metagenomes</taxon>
    </lineage>
</organism>
<gene>
    <name evidence="1" type="ORF">LCGC14_1689860</name>
</gene>
<protein>
    <submittedName>
        <fullName evidence="1">Uncharacterized protein</fullName>
    </submittedName>
</protein>
<name>A0A0F9KLA6_9ZZZZ</name>
<sequence>MSERRKPDWILLARKKGQRKHFLVELFRADQWPHIWGQRGPGLEIFRRNPPCDLKARYRIRRDGKWWPKGDIYRVFTKTQIREIFFRGVR</sequence>
<reference evidence="1" key="1">
    <citation type="journal article" date="2015" name="Nature">
        <title>Complex archaea that bridge the gap between prokaryotes and eukaryotes.</title>
        <authorList>
            <person name="Spang A."/>
            <person name="Saw J.H."/>
            <person name="Jorgensen S.L."/>
            <person name="Zaremba-Niedzwiedzka K."/>
            <person name="Martijn J."/>
            <person name="Lind A.E."/>
            <person name="van Eijk R."/>
            <person name="Schleper C."/>
            <person name="Guy L."/>
            <person name="Ettema T.J."/>
        </authorList>
    </citation>
    <scope>NUCLEOTIDE SEQUENCE</scope>
</reference>
<comment type="caution">
    <text evidence="1">The sequence shown here is derived from an EMBL/GenBank/DDBJ whole genome shotgun (WGS) entry which is preliminary data.</text>
</comment>
<dbReference type="EMBL" id="LAZR01014766">
    <property type="protein sequence ID" value="KKM16040.1"/>
    <property type="molecule type" value="Genomic_DNA"/>
</dbReference>
<accession>A0A0F9KLA6</accession>
<dbReference type="AlphaFoldDB" id="A0A0F9KLA6"/>
<proteinExistence type="predicted"/>
<evidence type="ECO:0000313" key="1">
    <source>
        <dbReference type="EMBL" id="KKM16040.1"/>
    </source>
</evidence>